<dbReference type="RefSeq" id="XP_067718132.1">
    <property type="nucleotide sequence ID" value="XM_067862031.1"/>
</dbReference>
<keyword evidence="3" id="KW-0808">Transferase</keyword>
<dbReference type="InterPro" id="IPR029028">
    <property type="entry name" value="Alpha/beta_knot_MTases"/>
</dbReference>
<organism evidence="3 4">
    <name type="scientific">Babesia caballi</name>
    <dbReference type="NCBI Taxonomy" id="5871"/>
    <lineage>
        <taxon>Eukaryota</taxon>
        <taxon>Sar</taxon>
        <taxon>Alveolata</taxon>
        <taxon>Apicomplexa</taxon>
        <taxon>Aconoidasida</taxon>
        <taxon>Piroplasmida</taxon>
        <taxon>Babesiidae</taxon>
        <taxon>Babesia</taxon>
    </lineage>
</organism>
<dbReference type="SUPFAM" id="SSF75217">
    <property type="entry name" value="alpha/beta knot"/>
    <property type="match status" value="1"/>
</dbReference>
<dbReference type="InterPro" id="IPR029026">
    <property type="entry name" value="tRNA_m1G_MTases_N"/>
</dbReference>
<dbReference type="Gene3D" id="3.40.1280.10">
    <property type="match status" value="2"/>
</dbReference>
<dbReference type="EMBL" id="BPLF01000006">
    <property type="protein sequence ID" value="GIX66063.1"/>
    <property type="molecule type" value="Genomic_DNA"/>
</dbReference>
<comment type="similarity">
    <text evidence="1">Belongs to the class IV-like SAM-binding methyltransferase superfamily.</text>
</comment>
<dbReference type="Pfam" id="PF02598">
    <property type="entry name" value="Methyltrn_RNA_3"/>
    <property type="match status" value="1"/>
</dbReference>
<accession>A0AAV4M277</accession>
<dbReference type="CDD" id="cd18086">
    <property type="entry name" value="HsC9orf114-like"/>
    <property type="match status" value="1"/>
</dbReference>
<dbReference type="GO" id="GO:0032259">
    <property type="term" value="P:methylation"/>
    <property type="evidence" value="ECO:0007669"/>
    <property type="project" value="UniProtKB-KW"/>
</dbReference>
<dbReference type="AlphaFoldDB" id="A0AAV4M277"/>
<sequence length="1162" mass="126415">MDDDLTFNIVRSNKRVKERLPAALRESRKSWWPGLQAHACSENKAEASEPTAAPKRDTDVSMVQLLKEIPQRVPFRGKPTKKTFSVALPVSLVPNILTDELRAYIIGSIARALTIYGIHEVILYNDMGEEGLEWQEYFAVNLRFLETPQYLRKYMFPISPDLRNAGLQNPLDAPHHLRSSEWLPYREGVIKLEIKGTERSGPREMLAECGLFGRIKVSNPEALEAIYGVQWYCLEDTEEEVYQRVTLLLDSASLHECRRRWKEQKAGTGSTPGAALSGRLVAPDEPQSTAGLYWGYVVREAEEYAGVFRGCPFTEDGSYDYKIGTSERGSVYPKEVRVPDFRHLLMVIGPVNGLESVKEDPKEDVDAYVNFCYNQRSRTIRTEEALTISDVLETVQEARDLVVELPTDAPVVLLRNRRRVRQQGLEDAPPEVAVGLLVRLEFPLRRFRGQLLVPREQRRQVALADHHPVYLRFERVHLLVGRKRSFVRYAQRPRRPEEQLRALGPEVYRPLRDEALPRGVDVVVLGGGNAAVSRFRLGNELRLALAEQTGNHVHTRPLVVGPARRDRLGVVEHPPVHLPPAPPGFELLEVAAQKHLLALQGGGELPRVEVLRDGALVDRRLVLAELELLGRRVVGAGQLEDAVGDAVDGDRVGVGGLLELVELDAHGVDGLLQPQELHVAHDHVLGLGVAAVLDPVEELDGAVEGDDRHDDEEDDRQDAPHTPVELRHVRAPGEVAILVDDLAVVVRLVHGQRLPPVHRLVQLALQPVASAVGALAAAAVVRLAVVDGVEAADGARLEAGVAQGVQRHVLRRRRVRRRGKAVRRRQLAAGALPVAAGSLPAAAGLLAGALLELFVLDAVLGRAYVLLRKGHAADLLGAPRQEEHDEPEVGDELAALLALDEVGRDQVVAHGLREPDLEHALVLEGADVEGEGGKAYGGFVLRRLGLPLAGADQDVEAVGLVGPEGEGLALFLDARPAGEVPAALDDVALDFVADVAHDGGALELGGDLVDDLADVVTGVAHPHLAQRGLAAGPRGGQHVGGVPGDGGAVVDGVGHHTDVAVDVAPDGDLHQVAIRYAGAVLEGREVVTELVDGDTRGECDALLDLPRYKATVSAPTLRPFSFLLYILAVSAKSMSSPILQSAFTATPKRPLRQQRSPLTHPS</sequence>
<comment type="caution">
    <text evidence="3">The sequence shown here is derived from an EMBL/GenBank/DDBJ whole genome shotgun (WGS) entry which is preliminary data.</text>
</comment>
<feature type="compositionally biased region" description="Acidic residues" evidence="2">
    <location>
        <begin position="702"/>
        <end position="716"/>
    </location>
</feature>
<name>A0AAV4M277_BABCB</name>
<feature type="region of interest" description="Disordered" evidence="2">
    <location>
        <begin position="702"/>
        <end position="723"/>
    </location>
</feature>
<evidence type="ECO:0000256" key="1">
    <source>
        <dbReference type="ARBA" id="ARBA00009841"/>
    </source>
</evidence>
<protein>
    <submittedName>
        <fullName evidence="3">RNA methyltransferase, putative</fullName>
    </submittedName>
</protein>
<dbReference type="InterPro" id="IPR003750">
    <property type="entry name" value="Put_MeTrfase-C9orf114-like"/>
</dbReference>
<gene>
    <name evidence="3" type="ORF">BcabD6B2_54990</name>
</gene>
<evidence type="ECO:0000256" key="2">
    <source>
        <dbReference type="SAM" id="MobiDB-lite"/>
    </source>
</evidence>
<dbReference type="PANTHER" id="PTHR12150:SF13">
    <property type="entry name" value="METHYLTRANSFERASE C9ORF114-RELATED"/>
    <property type="match status" value="1"/>
</dbReference>
<keyword evidence="4" id="KW-1185">Reference proteome</keyword>
<keyword evidence="3" id="KW-0489">Methyltransferase</keyword>
<evidence type="ECO:0000313" key="3">
    <source>
        <dbReference type="EMBL" id="GIX66063.1"/>
    </source>
</evidence>
<dbReference type="PANTHER" id="PTHR12150">
    <property type="entry name" value="CLASS IV SAM-BINDING METHYLTRANSFERASE-RELATED"/>
    <property type="match status" value="1"/>
</dbReference>
<evidence type="ECO:0000313" key="4">
    <source>
        <dbReference type="Proteomes" id="UP001497744"/>
    </source>
</evidence>
<proteinExistence type="inferred from homology"/>
<dbReference type="Proteomes" id="UP001497744">
    <property type="component" value="Unassembled WGS sequence"/>
</dbReference>
<reference evidence="3 4" key="1">
    <citation type="submission" date="2021-06" db="EMBL/GenBank/DDBJ databases">
        <title>Genome sequence of Babesia caballi.</title>
        <authorList>
            <person name="Yamagishi J."/>
            <person name="Kidaka T."/>
            <person name="Ochi A."/>
        </authorList>
    </citation>
    <scope>NUCLEOTIDE SEQUENCE [LARGE SCALE GENOMIC DNA]</scope>
    <source>
        <strain evidence="3">USDA-D6B2</strain>
    </source>
</reference>
<dbReference type="GeneID" id="94197544"/>
<dbReference type="GO" id="GO:0008168">
    <property type="term" value="F:methyltransferase activity"/>
    <property type="evidence" value="ECO:0007669"/>
    <property type="project" value="UniProtKB-KW"/>
</dbReference>